<evidence type="ECO:0000256" key="2">
    <source>
        <dbReference type="ARBA" id="ARBA00006577"/>
    </source>
</evidence>
<dbReference type="PROSITE" id="PS50059">
    <property type="entry name" value="FKBP_PPIASE"/>
    <property type="match status" value="1"/>
</dbReference>
<evidence type="ECO:0000256" key="4">
    <source>
        <dbReference type="ARBA" id="ARBA00023110"/>
    </source>
</evidence>
<dbReference type="InterPro" id="IPR046357">
    <property type="entry name" value="PPIase_dom_sf"/>
</dbReference>
<sequence>MQLGPVGVSLLSDTDWRSAPRLKRTFYETTAIYHGSDRFVIGRPFAAAAPETDEQRLAYSLGVTLGESMQADIEDLDLDAFNDGMSDVFEGNDLALSEEEMTEALMAFQEQSMQAREAEAEEMAQSNLEEGEAFLAENAEREEVTVTDSGLQYEELDSGDGATPGPEDTVEVNYEGMLLDGTVFDSSFERGEAVSFQTNQVIEGWQEALQMMSVGDSWMLYIPADLAYGESGQGPIGPNEVLTFRVDLLDVE</sequence>
<dbReference type="AlphaFoldDB" id="A0A455ULJ2"/>
<proteinExistence type="inferred from homology"/>
<evidence type="ECO:0000259" key="8">
    <source>
        <dbReference type="PROSITE" id="PS50059"/>
    </source>
</evidence>
<dbReference type="Pfam" id="PF00254">
    <property type="entry name" value="FKBP_C"/>
    <property type="match status" value="1"/>
</dbReference>
<dbReference type="InterPro" id="IPR001179">
    <property type="entry name" value="PPIase_FKBP_dom"/>
</dbReference>
<dbReference type="PANTHER" id="PTHR43811">
    <property type="entry name" value="FKBP-TYPE PEPTIDYL-PROLYL CIS-TRANS ISOMERASE FKPA"/>
    <property type="match status" value="1"/>
</dbReference>
<evidence type="ECO:0000313" key="9">
    <source>
        <dbReference type="EMBL" id="BBI65129.1"/>
    </source>
</evidence>
<evidence type="ECO:0000256" key="1">
    <source>
        <dbReference type="ARBA" id="ARBA00000971"/>
    </source>
</evidence>
<keyword evidence="3" id="KW-0732">Signal</keyword>
<accession>A0A455ULJ2</accession>
<keyword evidence="5 6" id="KW-0413">Isomerase</keyword>
<dbReference type="Proteomes" id="UP000320231">
    <property type="component" value="Chromosome"/>
</dbReference>
<keyword evidence="4 6" id="KW-0697">Rotamase</keyword>
<evidence type="ECO:0000256" key="7">
    <source>
        <dbReference type="RuleBase" id="RU003915"/>
    </source>
</evidence>
<name>A0A455ULJ2_9GAMM</name>
<dbReference type="GO" id="GO:0006457">
    <property type="term" value="P:protein folding"/>
    <property type="evidence" value="ECO:0007669"/>
    <property type="project" value="InterPro"/>
</dbReference>
<dbReference type="GO" id="GO:0016020">
    <property type="term" value="C:membrane"/>
    <property type="evidence" value="ECO:0007669"/>
    <property type="project" value="InterPro"/>
</dbReference>
<dbReference type="Gene3D" id="3.10.50.40">
    <property type="match status" value="1"/>
</dbReference>
<dbReference type="SUPFAM" id="SSF54534">
    <property type="entry name" value="FKBP-like"/>
    <property type="match status" value="1"/>
</dbReference>
<dbReference type="InterPro" id="IPR008104">
    <property type="entry name" value="INFPOTNTIATR"/>
</dbReference>
<gene>
    <name evidence="9" type="primary">mip</name>
    <name evidence="9" type="ORF">HSBAA_64350</name>
</gene>
<dbReference type="Pfam" id="PF01346">
    <property type="entry name" value="FKBP_N"/>
    <property type="match status" value="1"/>
</dbReference>
<dbReference type="EMBL" id="AP019514">
    <property type="protein sequence ID" value="BBI65129.1"/>
    <property type="molecule type" value="Genomic_DNA"/>
</dbReference>
<evidence type="ECO:0000256" key="5">
    <source>
        <dbReference type="ARBA" id="ARBA00023235"/>
    </source>
</evidence>
<organism evidence="9 10">
    <name type="scientific">Vreelandella sulfidaeris</name>
    <dbReference type="NCBI Taxonomy" id="115553"/>
    <lineage>
        <taxon>Bacteria</taxon>
        <taxon>Pseudomonadati</taxon>
        <taxon>Pseudomonadota</taxon>
        <taxon>Gammaproteobacteria</taxon>
        <taxon>Oceanospirillales</taxon>
        <taxon>Halomonadaceae</taxon>
        <taxon>Vreelandella</taxon>
    </lineage>
</organism>
<dbReference type="InterPro" id="IPR036944">
    <property type="entry name" value="PPIase_FKBP_N_sf"/>
</dbReference>
<dbReference type="InterPro" id="IPR000774">
    <property type="entry name" value="PPIase_FKBP_N"/>
</dbReference>
<dbReference type="Gene3D" id="1.10.287.460">
    <property type="entry name" value="Peptidyl-prolyl cis-trans isomerase, FKBP-type, N-terminal domain"/>
    <property type="match status" value="1"/>
</dbReference>
<evidence type="ECO:0000313" key="10">
    <source>
        <dbReference type="Proteomes" id="UP000320231"/>
    </source>
</evidence>
<dbReference type="GO" id="GO:0003755">
    <property type="term" value="F:peptidyl-prolyl cis-trans isomerase activity"/>
    <property type="evidence" value="ECO:0007669"/>
    <property type="project" value="UniProtKB-UniRule"/>
</dbReference>
<evidence type="ECO:0000256" key="3">
    <source>
        <dbReference type="ARBA" id="ARBA00022729"/>
    </source>
</evidence>
<dbReference type="PANTHER" id="PTHR43811:SF19">
    <property type="entry name" value="39 KDA FK506-BINDING NUCLEAR PROTEIN"/>
    <property type="match status" value="1"/>
</dbReference>
<comment type="similarity">
    <text evidence="2 7">Belongs to the FKBP-type PPIase family.</text>
</comment>
<comment type="catalytic activity">
    <reaction evidence="1 6 7">
        <text>[protein]-peptidylproline (omega=180) = [protein]-peptidylproline (omega=0)</text>
        <dbReference type="Rhea" id="RHEA:16237"/>
        <dbReference type="Rhea" id="RHEA-COMP:10747"/>
        <dbReference type="Rhea" id="RHEA-COMP:10748"/>
        <dbReference type="ChEBI" id="CHEBI:83833"/>
        <dbReference type="ChEBI" id="CHEBI:83834"/>
        <dbReference type="EC" id="5.2.1.8"/>
    </reaction>
</comment>
<protein>
    <recommendedName>
        <fullName evidence="7">Peptidyl-prolyl cis-trans isomerase</fullName>
        <ecNumber evidence="7">5.2.1.8</ecNumber>
    </recommendedName>
</protein>
<dbReference type="EC" id="5.2.1.8" evidence="7"/>
<reference evidence="9 10" key="1">
    <citation type="journal article" date="2019" name="Microbiol. Resour. Announc.">
        <title>Complete Genome Sequence of Halomonas sulfidaeris Strain Esulfide1 Isolated from a Metal Sulfide Rock at a Depth of 2,200 Meters, Obtained Using Nanopore Sequencing.</title>
        <authorList>
            <person name="Saito M."/>
            <person name="Nishigata A."/>
            <person name="Galipon J."/>
            <person name="Arakawa K."/>
        </authorList>
    </citation>
    <scope>NUCLEOTIDE SEQUENCE [LARGE SCALE GENOMIC DNA]</scope>
    <source>
        <strain evidence="9 10">ATCC BAA-803</strain>
    </source>
</reference>
<evidence type="ECO:0000256" key="6">
    <source>
        <dbReference type="PROSITE-ProRule" id="PRU00277"/>
    </source>
</evidence>
<feature type="domain" description="PPIase FKBP-type" evidence="8">
    <location>
        <begin position="167"/>
        <end position="252"/>
    </location>
</feature>
<dbReference type="PRINTS" id="PR01730">
    <property type="entry name" value="INFPOTNTIATR"/>
</dbReference>
<dbReference type="KEGG" id="hsr:HSBAA_64350"/>